<evidence type="ECO:0000256" key="6">
    <source>
        <dbReference type="ARBA" id="ARBA00023004"/>
    </source>
</evidence>
<dbReference type="GO" id="GO:0042744">
    <property type="term" value="P:hydrogen peroxide catabolic process"/>
    <property type="evidence" value="ECO:0007669"/>
    <property type="project" value="UniProtKB-KW"/>
</dbReference>
<dbReference type="PRINTS" id="PR00067">
    <property type="entry name" value="CATALASE"/>
</dbReference>
<protein>
    <submittedName>
        <fullName evidence="11">Catalase-like</fullName>
    </submittedName>
</protein>
<sequence length="476" mass="53136">MNSFQGPIGVLTTSGGTPVSYDEATSTFDIDSVIDNEYFLDKITHFVEEKIPERIVHPKGSGAFGYFEVTHDISDICKAHFLSKIGEKTPIAVRLSTTQGHRGSPDLSRDSRGFSIKFYTKEGNLDLLGFSTPVFNFKDPINFDAINHAIGRNPATGFLDFSTLWDMISSFPDAFFITLMVFSDMGIPASYTNMAGHPIHTYQVVNDRGVNHFVRFHFTPDAGVKTLSSEEARNISSIDPDYLGRDLYTRIAKGDYPSWTVSVQILSEKDIKKTGPVVFDVTTLISEKIFPLQPVGKIVLNKNYDNFHAQVEQMAFCPSSLVPGILGAPDKLFQARRLAYRHTQMYRLGSNFKKIPVNCPYRVSAHTYLRDGVPPVGDNEKGAPNYYPNSFNGAEPYREKYKSKLIKIKETNRVNNRAQTAQYYEELSPGEKSRLIDNLTAGVGLAVPVIQTRVVKVLKGIHPDLGQRLANNLSIN</sequence>
<dbReference type="InterPro" id="IPR011614">
    <property type="entry name" value="Catalase_core"/>
</dbReference>
<comment type="similarity">
    <text evidence="1">Belongs to the catalase family.</text>
</comment>
<evidence type="ECO:0000259" key="9">
    <source>
        <dbReference type="SMART" id="SM01060"/>
    </source>
</evidence>
<gene>
    <name evidence="11" type="primary">LOC112045088</name>
</gene>
<dbReference type="InterPro" id="IPR018028">
    <property type="entry name" value="Catalase"/>
</dbReference>
<dbReference type="Pfam" id="PF06628">
    <property type="entry name" value="Catalase-rel"/>
    <property type="match status" value="1"/>
</dbReference>
<keyword evidence="10" id="KW-1185">Reference proteome</keyword>
<comment type="cofactor">
    <cofactor evidence="8">
        <name>heme</name>
        <dbReference type="ChEBI" id="CHEBI:30413"/>
    </cofactor>
</comment>
<keyword evidence="6 8" id="KW-0408">Iron</keyword>
<proteinExistence type="inferred from homology"/>
<dbReference type="GO" id="GO:0042542">
    <property type="term" value="P:response to hydrogen peroxide"/>
    <property type="evidence" value="ECO:0007669"/>
    <property type="project" value="TreeGrafter"/>
</dbReference>
<dbReference type="GO" id="GO:0004096">
    <property type="term" value="F:catalase activity"/>
    <property type="evidence" value="ECO:0007669"/>
    <property type="project" value="UniProtKB-EC"/>
</dbReference>
<dbReference type="AlphaFoldDB" id="A0A6J1N223"/>
<feature type="binding site" description="axial binding residue" evidence="8">
    <location>
        <position position="340"/>
    </location>
    <ligand>
        <name>heme</name>
        <dbReference type="ChEBI" id="CHEBI:30413"/>
    </ligand>
    <ligandPart>
        <name>Fe</name>
        <dbReference type="ChEBI" id="CHEBI:18248"/>
    </ligandPart>
</feature>
<evidence type="ECO:0000256" key="1">
    <source>
        <dbReference type="ARBA" id="ARBA00005329"/>
    </source>
</evidence>
<evidence type="ECO:0000256" key="4">
    <source>
        <dbReference type="ARBA" id="ARBA00022723"/>
    </source>
</evidence>
<dbReference type="OrthoDB" id="6843500at2759"/>
<evidence type="ECO:0000256" key="5">
    <source>
        <dbReference type="ARBA" id="ARBA00023002"/>
    </source>
</evidence>
<evidence type="ECO:0000256" key="3">
    <source>
        <dbReference type="ARBA" id="ARBA00022617"/>
    </source>
</evidence>
<dbReference type="GO" id="GO:0005739">
    <property type="term" value="C:mitochondrion"/>
    <property type="evidence" value="ECO:0007669"/>
    <property type="project" value="TreeGrafter"/>
</dbReference>
<keyword evidence="2" id="KW-0575">Peroxidase</keyword>
<keyword evidence="4 8" id="KW-0479">Metal-binding</keyword>
<name>A0A6J1N223_BICAN</name>
<dbReference type="Pfam" id="PF00199">
    <property type="entry name" value="Catalase"/>
    <property type="match status" value="1"/>
</dbReference>
<evidence type="ECO:0000313" key="11">
    <source>
        <dbReference type="RefSeq" id="XP_023936921.2"/>
    </source>
</evidence>
<dbReference type="InterPro" id="IPR010582">
    <property type="entry name" value="Catalase_immune_responsive"/>
</dbReference>
<evidence type="ECO:0000256" key="2">
    <source>
        <dbReference type="ARBA" id="ARBA00022559"/>
    </source>
</evidence>
<feature type="domain" description="Catalase core" evidence="9">
    <location>
        <begin position="12"/>
        <end position="395"/>
    </location>
</feature>
<dbReference type="PIRSF" id="PIRSF038928">
    <property type="entry name" value="Catalase_clade1-3"/>
    <property type="match status" value="1"/>
</dbReference>
<dbReference type="GO" id="GO:0020037">
    <property type="term" value="F:heme binding"/>
    <property type="evidence" value="ECO:0007669"/>
    <property type="project" value="InterPro"/>
</dbReference>
<dbReference type="InterPro" id="IPR024711">
    <property type="entry name" value="Catalase_clade1/3"/>
</dbReference>
<dbReference type="Proteomes" id="UP001652582">
    <property type="component" value="Chromosome 7"/>
</dbReference>
<keyword evidence="7" id="KW-0376">Hydrogen peroxide</keyword>
<keyword evidence="5" id="KW-0560">Oxidoreductase</keyword>
<dbReference type="Gene3D" id="2.40.180.10">
    <property type="entry name" value="Catalase core domain"/>
    <property type="match status" value="1"/>
</dbReference>
<reference evidence="11" key="1">
    <citation type="submission" date="2025-08" db="UniProtKB">
        <authorList>
            <consortium name="RefSeq"/>
        </authorList>
    </citation>
    <scope>IDENTIFICATION</scope>
</reference>
<dbReference type="PANTHER" id="PTHR11465:SF9">
    <property type="entry name" value="CATALASE"/>
    <property type="match status" value="1"/>
</dbReference>
<dbReference type="InterPro" id="IPR020835">
    <property type="entry name" value="Catalase_sf"/>
</dbReference>
<keyword evidence="3 8" id="KW-0349">Heme</keyword>
<dbReference type="PANTHER" id="PTHR11465">
    <property type="entry name" value="CATALASE"/>
    <property type="match status" value="1"/>
</dbReference>
<dbReference type="PROSITE" id="PS51402">
    <property type="entry name" value="CATALASE_3"/>
    <property type="match status" value="1"/>
</dbReference>
<accession>A0A6J1N223</accession>
<organism evidence="10 11">
    <name type="scientific">Bicyclus anynana</name>
    <name type="common">Squinting bush brown butterfly</name>
    <dbReference type="NCBI Taxonomy" id="110368"/>
    <lineage>
        <taxon>Eukaryota</taxon>
        <taxon>Metazoa</taxon>
        <taxon>Ecdysozoa</taxon>
        <taxon>Arthropoda</taxon>
        <taxon>Hexapoda</taxon>
        <taxon>Insecta</taxon>
        <taxon>Pterygota</taxon>
        <taxon>Neoptera</taxon>
        <taxon>Endopterygota</taxon>
        <taxon>Lepidoptera</taxon>
        <taxon>Glossata</taxon>
        <taxon>Ditrysia</taxon>
        <taxon>Papilionoidea</taxon>
        <taxon>Nymphalidae</taxon>
        <taxon>Satyrinae</taxon>
        <taxon>Satyrini</taxon>
        <taxon>Mycalesina</taxon>
        <taxon>Bicyclus</taxon>
    </lineage>
</organism>
<dbReference type="GO" id="GO:0005777">
    <property type="term" value="C:peroxisome"/>
    <property type="evidence" value="ECO:0007669"/>
    <property type="project" value="TreeGrafter"/>
</dbReference>
<dbReference type="RefSeq" id="XP_023936921.2">
    <property type="nucleotide sequence ID" value="XM_024081153.2"/>
</dbReference>
<evidence type="ECO:0000256" key="7">
    <source>
        <dbReference type="ARBA" id="ARBA00023324"/>
    </source>
</evidence>
<evidence type="ECO:0000256" key="8">
    <source>
        <dbReference type="PIRSR" id="PIRSR038928-2"/>
    </source>
</evidence>
<evidence type="ECO:0000313" key="10">
    <source>
        <dbReference type="Proteomes" id="UP001652582"/>
    </source>
</evidence>
<dbReference type="KEGG" id="bany:112045088"/>
<dbReference type="SMART" id="SM01060">
    <property type="entry name" value="Catalase"/>
    <property type="match status" value="1"/>
</dbReference>
<dbReference type="SUPFAM" id="SSF56634">
    <property type="entry name" value="Heme-dependent catalase-like"/>
    <property type="match status" value="1"/>
</dbReference>
<dbReference type="GeneID" id="112045088"/>
<dbReference type="GO" id="GO:0046872">
    <property type="term" value="F:metal ion binding"/>
    <property type="evidence" value="ECO:0007669"/>
    <property type="project" value="UniProtKB-KW"/>
</dbReference>